<dbReference type="Proteomes" id="UP000006643">
    <property type="component" value="Unassembled WGS sequence"/>
</dbReference>
<dbReference type="AlphaFoldDB" id="D0MUL0"/>
<dbReference type="eggNOG" id="ENOG502SYXM">
    <property type="taxonomic scope" value="Eukaryota"/>
</dbReference>
<reference evidence="2" key="1">
    <citation type="journal article" date="2009" name="Nature">
        <title>Genome sequence and analysis of the Irish potato famine pathogen Phytophthora infestans.</title>
        <authorList>
            <consortium name="The Broad Institute Genome Sequencing Platform"/>
            <person name="Haas B.J."/>
            <person name="Kamoun S."/>
            <person name="Zody M.C."/>
            <person name="Jiang R.H."/>
            <person name="Handsaker R.E."/>
            <person name="Cano L.M."/>
            <person name="Grabherr M."/>
            <person name="Kodira C.D."/>
            <person name="Raffaele S."/>
            <person name="Torto-Alalibo T."/>
            <person name="Bozkurt T.O."/>
            <person name="Ah-Fong A.M."/>
            <person name="Alvarado L."/>
            <person name="Anderson V.L."/>
            <person name="Armstrong M.R."/>
            <person name="Avrova A."/>
            <person name="Baxter L."/>
            <person name="Beynon J."/>
            <person name="Boevink P.C."/>
            <person name="Bollmann S.R."/>
            <person name="Bos J.I."/>
            <person name="Bulone V."/>
            <person name="Cai G."/>
            <person name="Cakir C."/>
            <person name="Carrington J.C."/>
            <person name="Chawner M."/>
            <person name="Conti L."/>
            <person name="Costanzo S."/>
            <person name="Ewan R."/>
            <person name="Fahlgren N."/>
            <person name="Fischbach M.A."/>
            <person name="Fugelstad J."/>
            <person name="Gilroy E.M."/>
            <person name="Gnerre S."/>
            <person name="Green P.J."/>
            <person name="Grenville-Briggs L.J."/>
            <person name="Griffith J."/>
            <person name="Grunwald N.J."/>
            <person name="Horn K."/>
            <person name="Horner N.R."/>
            <person name="Hu C.H."/>
            <person name="Huitema E."/>
            <person name="Jeong D.H."/>
            <person name="Jones A.M."/>
            <person name="Jones J.D."/>
            <person name="Jones R.W."/>
            <person name="Karlsson E.K."/>
            <person name="Kunjeti S.G."/>
            <person name="Lamour K."/>
            <person name="Liu Z."/>
            <person name="Ma L."/>
            <person name="Maclean D."/>
            <person name="Chibucos M.C."/>
            <person name="McDonald H."/>
            <person name="McWalters J."/>
            <person name="Meijer H.J."/>
            <person name="Morgan W."/>
            <person name="Morris P.F."/>
            <person name="Munro C.A."/>
            <person name="O'Neill K."/>
            <person name="Ospina-Giraldo M."/>
            <person name="Pinzon A."/>
            <person name="Pritchard L."/>
            <person name="Ramsahoye B."/>
            <person name="Ren Q."/>
            <person name="Restrepo S."/>
            <person name="Roy S."/>
            <person name="Sadanandom A."/>
            <person name="Savidor A."/>
            <person name="Schornack S."/>
            <person name="Schwartz D.C."/>
            <person name="Schumann U.D."/>
            <person name="Schwessinger B."/>
            <person name="Seyer L."/>
            <person name="Sharpe T."/>
            <person name="Silvar C."/>
            <person name="Song J."/>
            <person name="Studholme D.J."/>
            <person name="Sykes S."/>
            <person name="Thines M."/>
            <person name="van de Vondervoort P.J."/>
            <person name="Phuntumart V."/>
            <person name="Wawra S."/>
            <person name="Weide R."/>
            <person name="Win J."/>
            <person name="Young C."/>
            <person name="Zhou S."/>
            <person name="Fry W."/>
            <person name="Meyers B.C."/>
            <person name="van West P."/>
            <person name="Ristaino J."/>
            <person name="Govers F."/>
            <person name="Birch P.R."/>
            <person name="Whisson S.C."/>
            <person name="Judelson H.S."/>
            <person name="Nusbaum C."/>
        </authorList>
    </citation>
    <scope>NUCLEOTIDE SEQUENCE [LARGE SCALE GENOMIC DNA]</scope>
    <source>
        <strain evidence="2">T30-4</strain>
    </source>
</reference>
<sequence>MLLVVGYAYWAWRGYRQAMRDALMRRHERDVERGEHVDQNNYWRRTDPRSPPSAIAAVPVALQASYIKTTEVTYTNGAKTNL</sequence>
<dbReference type="EMBL" id="DS028119">
    <property type="protein sequence ID" value="EEY61657.1"/>
    <property type="molecule type" value="Genomic_DNA"/>
</dbReference>
<gene>
    <name evidence="1" type="ORF">PITG_01989</name>
</gene>
<accession>D0MUL0</accession>
<dbReference type="GeneID" id="9469528"/>
<dbReference type="OrthoDB" id="105990at2759"/>
<dbReference type="VEuPathDB" id="FungiDB:PITG_01989"/>
<dbReference type="InParanoid" id="D0MUL0"/>
<proteinExistence type="predicted"/>
<evidence type="ECO:0000313" key="1">
    <source>
        <dbReference type="EMBL" id="EEY61657.1"/>
    </source>
</evidence>
<protein>
    <submittedName>
        <fullName evidence="1">Uncharacterized protein</fullName>
    </submittedName>
</protein>
<keyword evidence="2" id="KW-1185">Reference proteome</keyword>
<dbReference type="OMA" id="LERGQHM"/>
<dbReference type="HOGENOM" id="CLU_2563377_0_0_1"/>
<name>D0MUL0_PHYIT</name>
<dbReference type="KEGG" id="pif:PITG_01989"/>
<organism evidence="1 2">
    <name type="scientific">Phytophthora infestans (strain T30-4)</name>
    <name type="common">Potato late blight agent</name>
    <dbReference type="NCBI Taxonomy" id="403677"/>
    <lineage>
        <taxon>Eukaryota</taxon>
        <taxon>Sar</taxon>
        <taxon>Stramenopiles</taxon>
        <taxon>Oomycota</taxon>
        <taxon>Peronosporomycetes</taxon>
        <taxon>Peronosporales</taxon>
        <taxon>Peronosporaceae</taxon>
        <taxon>Phytophthora</taxon>
    </lineage>
</organism>
<dbReference type="RefSeq" id="XP_002908574.1">
    <property type="nucleotide sequence ID" value="XM_002908528.1"/>
</dbReference>
<evidence type="ECO:0000313" key="2">
    <source>
        <dbReference type="Proteomes" id="UP000006643"/>
    </source>
</evidence>